<dbReference type="Proteomes" id="UP000293995">
    <property type="component" value="Chromosome"/>
</dbReference>
<keyword evidence="1" id="KW-0472">Membrane</keyword>
<evidence type="ECO:0000313" key="3">
    <source>
        <dbReference type="Proteomes" id="UP000293995"/>
    </source>
</evidence>
<dbReference type="OrthoDB" id="5121696at2"/>
<keyword evidence="1" id="KW-1133">Transmembrane helix</keyword>
<evidence type="ECO:0000313" key="2">
    <source>
        <dbReference type="EMBL" id="QAY61034.1"/>
    </source>
</evidence>
<feature type="transmembrane region" description="Helical" evidence="1">
    <location>
        <begin position="30"/>
        <end position="52"/>
    </location>
</feature>
<dbReference type="AlphaFoldDB" id="A0A4P6EFI2"/>
<accession>A0A4P6EFI2</accession>
<dbReference type="EMBL" id="CP035494">
    <property type="protein sequence ID" value="QAY61034.1"/>
    <property type="molecule type" value="Genomic_DNA"/>
</dbReference>
<protein>
    <submittedName>
        <fullName evidence="2">Uncharacterized protein</fullName>
    </submittedName>
</protein>
<name>A0A4P6EFI2_9MICO</name>
<proteinExistence type="predicted"/>
<sequence length="96" mass="10200">MEIVLALIYGAAIGALAHFTVPARDTRGAGLGPIVGAVVGCAVWALLTWLGVTTASAWLWLAAAFVPAAIVYALLPLLARIRNAHDERERKRLRIA</sequence>
<evidence type="ECO:0000256" key="1">
    <source>
        <dbReference type="SAM" id="Phobius"/>
    </source>
</evidence>
<reference evidence="2 3" key="1">
    <citation type="submission" date="2019-01" db="EMBL/GenBank/DDBJ databases">
        <title>Genome sequencing of strain DFW100M-13.</title>
        <authorList>
            <person name="Heo J."/>
            <person name="Kim S.-J."/>
            <person name="Kim J.-S."/>
            <person name="Hong S.-B."/>
            <person name="Kwon S.-W."/>
        </authorList>
    </citation>
    <scope>NUCLEOTIDE SEQUENCE [LARGE SCALE GENOMIC DNA]</scope>
    <source>
        <strain evidence="2 3">DFW100M-13</strain>
    </source>
</reference>
<keyword evidence="1" id="KW-0812">Transmembrane</keyword>
<keyword evidence="3" id="KW-1185">Reference proteome</keyword>
<dbReference type="KEGG" id="mprt:ET475_14245"/>
<organism evidence="2 3">
    <name type="scientific">Microbacterium protaetiae</name>
    <dbReference type="NCBI Taxonomy" id="2509458"/>
    <lineage>
        <taxon>Bacteria</taxon>
        <taxon>Bacillati</taxon>
        <taxon>Actinomycetota</taxon>
        <taxon>Actinomycetes</taxon>
        <taxon>Micrococcales</taxon>
        <taxon>Microbacteriaceae</taxon>
        <taxon>Microbacterium</taxon>
    </lineage>
</organism>
<feature type="transmembrane region" description="Helical" evidence="1">
    <location>
        <begin position="58"/>
        <end position="81"/>
    </location>
</feature>
<feature type="transmembrane region" description="Helical" evidence="1">
    <location>
        <begin position="6"/>
        <end position="23"/>
    </location>
</feature>
<gene>
    <name evidence="2" type="ORF">ET475_14245</name>
</gene>
<dbReference type="RefSeq" id="WP_129391662.1">
    <property type="nucleotide sequence ID" value="NZ_CP035494.1"/>
</dbReference>